<dbReference type="OrthoDB" id="6504160at2759"/>
<sequence>MPILRDTGASIDIICEKFTTRNVFTAENVWVQHILDEHMTCLPLAEVEIDCDWGHIITKAAVVRKRLNQGRYILKNRTIELLESDLEHNSLPRREIVNAIQTRSQRKKEAEQNRTSEADEKEEMKLEENLAEDIENLLPSFTEEKNTMSLININTDEFIKAQQKSEELAPLIQKVEKGMNNEASDYSLTKGKLLIKSRKNKNGDIRQLLVIPEKFRSSILKMGHEAIEKMEETKIKRKAWYDKNAIKQEFSEGDLVLVLRMNRPNKLSVQWKGPGRIEKKISETYYVVNFNNNSDSNQVFHVNMLRPYYKRAEFINMINSRAKEDSNELEENFPCIDSNPNIFDFNEVPEHSQLENRLNIQQIEKLKEIL</sequence>
<proteinExistence type="predicted"/>
<feature type="region of interest" description="Disordered" evidence="1">
    <location>
        <begin position="102"/>
        <end position="125"/>
    </location>
</feature>
<dbReference type="Proteomes" id="UP000886998">
    <property type="component" value="Unassembled WGS sequence"/>
</dbReference>
<evidence type="ECO:0000313" key="2">
    <source>
        <dbReference type="EMBL" id="GFY63104.1"/>
    </source>
</evidence>
<comment type="caution">
    <text evidence="2">The sequence shown here is derived from an EMBL/GenBank/DDBJ whole genome shotgun (WGS) entry which is preliminary data.</text>
</comment>
<protein>
    <submittedName>
        <fullName evidence="2">Retrovirus-related Pol polyprotein from transposon 412</fullName>
    </submittedName>
</protein>
<name>A0A8X6Y538_9ARAC</name>
<feature type="compositionally biased region" description="Basic and acidic residues" evidence="1">
    <location>
        <begin position="107"/>
        <end position="125"/>
    </location>
</feature>
<organism evidence="2 3">
    <name type="scientific">Trichonephila inaurata madagascariensis</name>
    <dbReference type="NCBI Taxonomy" id="2747483"/>
    <lineage>
        <taxon>Eukaryota</taxon>
        <taxon>Metazoa</taxon>
        <taxon>Ecdysozoa</taxon>
        <taxon>Arthropoda</taxon>
        <taxon>Chelicerata</taxon>
        <taxon>Arachnida</taxon>
        <taxon>Araneae</taxon>
        <taxon>Araneomorphae</taxon>
        <taxon>Entelegynae</taxon>
        <taxon>Araneoidea</taxon>
        <taxon>Nephilidae</taxon>
        <taxon>Trichonephila</taxon>
        <taxon>Trichonephila inaurata</taxon>
    </lineage>
</organism>
<dbReference type="EMBL" id="BMAV01014615">
    <property type="protein sequence ID" value="GFY63104.1"/>
    <property type="molecule type" value="Genomic_DNA"/>
</dbReference>
<evidence type="ECO:0000256" key="1">
    <source>
        <dbReference type="SAM" id="MobiDB-lite"/>
    </source>
</evidence>
<accession>A0A8X6Y538</accession>
<evidence type="ECO:0000313" key="3">
    <source>
        <dbReference type="Proteomes" id="UP000886998"/>
    </source>
</evidence>
<keyword evidence="3" id="KW-1185">Reference proteome</keyword>
<dbReference type="AlphaFoldDB" id="A0A8X6Y538"/>
<gene>
    <name evidence="2" type="primary">POL_257</name>
    <name evidence="2" type="ORF">TNIN_12241</name>
</gene>
<reference evidence="2" key="1">
    <citation type="submission" date="2020-08" db="EMBL/GenBank/DDBJ databases">
        <title>Multicomponent nature underlies the extraordinary mechanical properties of spider dragline silk.</title>
        <authorList>
            <person name="Kono N."/>
            <person name="Nakamura H."/>
            <person name="Mori M."/>
            <person name="Yoshida Y."/>
            <person name="Ohtoshi R."/>
            <person name="Malay A.D."/>
            <person name="Moran D.A.P."/>
            <person name="Tomita M."/>
            <person name="Numata K."/>
            <person name="Arakawa K."/>
        </authorList>
    </citation>
    <scope>NUCLEOTIDE SEQUENCE</scope>
</reference>